<evidence type="ECO:0000259" key="7">
    <source>
        <dbReference type="Pfam" id="PF02836"/>
    </source>
</evidence>
<evidence type="ECO:0000313" key="9">
    <source>
        <dbReference type="EMBL" id="CAI6334178.1"/>
    </source>
</evidence>
<evidence type="ECO:0000256" key="3">
    <source>
        <dbReference type="ARBA" id="ARBA00023295"/>
    </source>
</evidence>
<dbReference type="InterPro" id="IPR036156">
    <property type="entry name" value="Beta-gal/glucu_dom_sf"/>
</dbReference>
<name>A0A9W4UD46_9PLEO</name>
<dbReference type="InterPro" id="IPR013783">
    <property type="entry name" value="Ig-like_fold"/>
</dbReference>
<evidence type="ECO:0000259" key="8">
    <source>
        <dbReference type="Pfam" id="PF02837"/>
    </source>
</evidence>
<dbReference type="Gene3D" id="3.20.20.80">
    <property type="entry name" value="Glycosidases"/>
    <property type="match status" value="1"/>
</dbReference>
<organism evidence="9 10">
    <name type="scientific">Periconia digitata</name>
    <dbReference type="NCBI Taxonomy" id="1303443"/>
    <lineage>
        <taxon>Eukaryota</taxon>
        <taxon>Fungi</taxon>
        <taxon>Dikarya</taxon>
        <taxon>Ascomycota</taxon>
        <taxon>Pezizomycotina</taxon>
        <taxon>Dothideomycetes</taxon>
        <taxon>Pleosporomycetidae</taxon>
        <taxon>Pleosporales</taxon>
        <taxon>Massarineae</taxon>
        <taxon>Periconiaceae</taxon>
        <taxon>Periconia</taxon>
    </lineage>
</organism>
<feature type="domain" description="Glycosyl hydrolases family 2 sugar binding" evidence="8">
    <location>
        <begin position="108"/>
        <end position="182"/>
    </location>
</feature>
<feature type="chain" id="PRO_5040921806" description="Beta-galactosidase" evidence="5">
    <location>
        <begin position="17"/>
        <end position="675"/>
    </location>
</feature>
<keyword evidence="2" id="KW-0378">Hydrolase</keyword>
<protein>
    <recommendedName>
        <fullName evidence="11">Beta-galactosidase</fullName>
    </recommendedName>
</protein>
<evidence type="ECO:0000259" key="6">
    <source>
        <dbReference type="Pfam" id="PF00703"/>
    </source>
</evidence>
<proteinExistence type="inferred from homology"/>
<dbReference type="InterPro" id="IPR006103">
    <property type="entry name" value="Glyco_hydro_2_cat"/>
</dbReference>
<feature type="domain" description="Glycoside hydrolase family 2 catalytic" evidence="7">
    <location>
        <begin position="366"/>
        <end position="495"/>
    </location>
</feature>
<evidence type="ECO:0000256" key="1">
    <source>
        <dbReference type="ARBA" id="ARBA00007401"/>
    </source>
</evidence>
<feature type="signal peptide" evidence="5">
    <location>
        <begin position="1"/>
        <end position="16"/>
    </location>
</feature>
<dbReference type="SUPFAM" id="SSF49785">
    <property type="entry name" value="Galactose-binding domain-like"/>
    <property type="match status" value="1"/>
</dbReference>
<dbReference type="Pfam" id="PF02837">
    <property type="entry name" value="Glyco_hydro_2_N"/>
    <property type="match status" value="1"/>
</dbReference>
<dbReference type="Proteomes" id="UP001152607">
    <property type="component" value="Unassembled WGS sequence"/>
</dbReference>
<accession>A0A9W4UD46</accession>
<sequence>MHVGSWITALLPLGAAAGTFKRQSNTSEYQLQKGPLDTDWTEQVGTSPWPEYPRPQLARSEWKNLNGVWQYQNATGSELETPPFGKDLSKSVLVPFCLESALSGIMGTRTIYSWYRTHFDVDSEWIDSEKRVLLNFGAVDWQTSVFVNGKFAGNHTGGYFHFAFDVTDLVNTNGTNELVVWTYDPTNEAGKMIPLGKQRLNPDHINYTPCSGIWQTVWLESTGREYITQLDIDAKANGELNITVHSASGGQGNSSTGSSSTGSFEITIHSQGTEGVALQETGSTNAPTLFKVDSPKVWSPDSPNLYNVTVKLGSDTVYSYTGFRTVSKGVVNGLPRPLLNGEFEFLFGPLDQGYWPDGLHSPPSYEAMVSDLKAVKEVGFNMVRKHIKVEPGLFYQACDQLGLMVVQDMPAMPTYSSPPAEPCAPGPVVEPQQQQEFERELALMIEQLKSYPSIITWVIYNEGWGQNREDRATDERLTALVHSLDPTRLIDTVSGWYDHGAGDFHDNHHYAFPQCGTPFWGGLSGPYDPSRIGFQGEFGGIGQNVSIEHLWNVKQAIDQINQTYELADSEDAWNWRIHATFMDLLRQVEAFSCSGAVYTQTTDVEGEVNGLLTYDRRINRMDKEQWRSDIGDLYQAARERGTVPDGDGDTASPKEKRHFPKRVAPVSDEFGMRSM</sequence>
<dbReference type="InterPro" id="IPR008979">
    <property type="entry name" value="Galactose-bd-like_sf"/>
</dbReference>
<dbReference type="GO" id="GO:0004553">
    <property type="term" value="F:hydrolase activity, hydrolyzing O-glycosyl compounds"/>
    <property type="evidence" value="ECO:0007669"/>
    <property type="project" value="InterPro"/>
</dbReference>
<dbReference type="EMBL" id="CAOQHR010000004">
    <property type="protein sequence ID" value="CAI6334178.1"/>
    <property type="molecule type" value="Genomic_DNA"/>
</dbReference>
<dbReference type="Pfam" id="PF00703">
    <property type="entry name" value="Glyco_hydro_2"/>
    <property type="match status" value="1"/>
</dbReference>
<dbReference type="OrthoDB" id="408320at2759"/>
<dbReference type="PANTHER" id="PTHR42732:SF2">
    <property type="entry name" value="BETA-MANNOSIDASE"/>
    <property type="match status" value="1"/>
</dbReference>
<dbReference type="Gene3D" id="2.60.40.10">
    <property type="entry name" value="Immunoglobulins"/>
    <property type="match status" value="1"/>
</dbReference>
<comment type="similarity">
    <text evidence="1">Belongs to the glycosyl hydrolase 2 family.</text>
</comment>
<dbReference type="Gene3D" id="2.60.120.260">
    <property type="entry name" value="Galactose-binding domain-like"/>
    <property type="match status" value="1"/>
</dbReference>
<dbReference type="GO" id="GO:0005975">
    <property type="term" value="P:carbohydrate metabolic process"/>
    <property type="evidence" value="ECO:0007669"/>
    <property type="project" value="InterPro"/>
</dbReference>
<keyword evidence="5" id="KW-0732">Signal</keyword>
<dbReference type="InterPro" id="IPR006102">
    <property type="entry name" value="Ig-like_GH2"/>
</dbReference>
<dbReference type="Pfam" id="PF02836">
    <property type="entry name" value="Glyco_hydro_2_C"/>
    <property type="match status" value="1"/>
</dbReference>
<keyword evidence="3" id="KW-0326">Glycosidase</keyword>
<feature type="domain" description="Glycoside hydrolase family 2 immunoglobulin-like beta-sandwich" evidence="6">
    <location>
        <begin position="231"/>
        <end position="324"/>
    </location>
</feature>
<dbReference type="InterPro" id="IPR006104">
    <property type="entry name" value="Glyco_hydro_2_N"/>
</dbReference>
<gene>
    <name evidence="9" type="ORF">PDIGIT_LOCUS7232</name>
</gene>
<dbReference type="PANTHER" id="PTHR42732">
    <property type="entry name" value="BETA-GALACTOSIDASE"/>
    <property type="match status" value="1"/>
</dbReference>
<feature type="region of interest" description="Disordered" evidence="4">
    <location>
        <begin position="639"/>
        <end position="675"/>
    </location>
</feature>
<dbReference type="SUPFAM" id="SSF51445">
    <property type="entry name" value="(Trans)glycosidases"/>
    <property type="match status" value="1"/>
</dbReference>
<evidence type="ECO:0000256" key="4">
    <source>
        <dbReference type="SAM" id="MobiDB-lite"/>
    </source>
</evidence>
<evidence type="ECO:0000256" key="2">
    <source>
        <dbReference type="ARBA" id="ARBA00022801"/>
    </source>
</evidence>
<evidence type="ECO:0000313" key="10">
    <source>
        <dbReference type="Proteomes" id="UP001152607"/>
    </source>
</evidence>
<reference evidence="9" key="1">
    <citation type="submission" date="2023-01" db="EMBL/GenBank/DDBJ databases">
        <authorList>
            <person name="Van Ghelder C."/>
            <person name="Rancurel C."/>
        </authorList>
    </citation>
    <scope>NUCLEOTIDE SEQUENCE</scope>
    <source>
        <strain evidence="9">CNCM I-4278</strain>
    </source>
</reference>
<dbReference type="InterPro" id="IPR017853">
    <property type="entry name" value="GH"/>
</dbReference>
<evidence type="ECO:0008006" key="11">
    <source>
        <dbReference type="Google" id="ProtNLM"/>
    </source>
</evidence>
<dbReference type="InterPro" id="IPR051913">
    <property type="entry name" value="GH2_Domain-Containing"/>
</dbReference>
<keyword evidence="10" id="KW-1185">Reference proteome</keyword>
<dbReference type="AlphaFoldDB" id="A0A9W4UD46"/>
<evidence type="ECO:0000256" key="5">
    <source>
        <dbReference type="SAM" id="SignalP"/>
    </source>
</evidence>
<comment type="caution">
    <text evidence="9">The sequence shown here is derived from an EMBL/GenBank/DDBJ whole genome shotgun (WGS) entry which is preliminary data.</text>
</comment>
<dbReference type="SUPFAM" id="SSF49303">
    <property type="entry name" value="beta-Galactosidase/glucuronidase domain"/>
    <property type="match status" value="1"/>
</dbReference>